<evidence type="ECO:0000256" key="1">
    <source>
        <dbReference type="SAM" id="Phobius"/>
    </source>
</evidence>
<dbReference type="Proteomes" id="UP001232063">
    <property type="component" value="Unassembled WGS sequence"/>
</dbReference>
<name>A0AAE3QYG7_9BACT</name>
<evidence type="ECO:0000313" key="3">
    <source>
        <dbReference type="Proteomes" id="UP001232063"/>
    </source>
</evidence>
<dbReference type="AlphaFoldDB" id="A0AAE3QYG7"/>
<protein>
    <submittedName>
        <fullName evidence="2">Uncharacterized protein</fullName>
    </submittedName>
</protein>
<gene>
    <name evidence="2" type="ORF">QNI22_03990</name>
</gene>
<dbReference type="RefSeq" id="WP_314509340.1">
    <property type="nucleotide sequence ID" value="NZ_JASJOU010000001.1"/>
</dbReference>
<keyword evidence="3" id="KW-1185">Reference proteome</keyword>
<reference evidence="2" key="1">
    <citation type="submission" date="2023-05" db="EMBL/GenBank/DDBJ databases">
        <authorList>
            <person name="Zhang X."/>
        </authorList>
    </citation>
    <scope>NUCLEOTIDE SEQUENCE</scope>
    <source>
        <strain evidence="2">BD1B2-1</strain>
    </source>
</reference>
<accession>A0AAE3QYG7</accession>
<keyword evidence="1" id="KW-0472">Membrane</keyword>
<sequence length="189" mass="20862">MKDTNIGALVTKRVAFSALIMAGIIGLFMGLSYWQKGSTSLDWRLWIFIGFWGVALAVDIYRFANRNTLSHTSVRYGDSDTGQDRLDAILQASGYAMDHKENNRYIYIPTMIAGAMNRPIVVEVKERNAVIDGPSFLIDHIEQRIENLNYVDMSVGEAASKPLGSSVADYNTQSGLGSTDAEVFNPKTA</sequence>
<organism evidence="2 3">
    <name type="scientific">Xanthocytophaga agilis</name>
    <dbReference type="NCBI Taxonomy" id="3048010"/>
    <lineage>
        <taxon>Bacteria</taxon>
        <taxon>Pseudomonadati</taxon>
        <taxon>Bacteroidota</taxon>
        <taxon>Cytophagia</taxon>
        <taxon>Cytophagales</taxon>
        <taxon>Rhodocytophagaceae</taxon>
        <taxon>Xanthocytophaga</taxon>
    </lineage>
</organism>
<feature type="transmembrane region" description="Helical" evidence="1">
    <location>
        <begin position="45"/>
        <end position="64"/>
    </location>
</feature>
<proteinExistence type="predicted"/>
<keyword evidence="1" id="KW-0812">Transmembrane</keyword>
<keyword evidence="1" id="KW-1133">Transmembrane helix</keyword>
<comment type="caution">
    <text evidence="2">The sequence shown here is derived from an EMBL/GenBank/DDBJ whole genome shotgun (WGS) entry which is preliminary data.</text>
</comment>
<evidence type="ECO:0000313" key="2">
    <source>
        <dbReference type="EMBL" id="MDJ1499790.1"/>
    </source>
</evidence>
<dbReference type="EMBL" id="JASJOU010000001">
    <property type="protein sequence ID" value="MDJ1499790.1"/>
    <property type="molecule type" value="Genomic_DNA"/>
</dbReference>
<feature type="transmembrane region" description="Helical" evidence="1">
    <location>
        <begin position="14"/>
        <end position="33"/>
    </location>
</feature>